<keyword evidence="3" id="KW-1185">Reference proteome</keyword>
<dbReference type="Proteomes" id="UP000281028">
    <property type="component" value="Unassembled WGS sequence"/>
</dbReference>
<proteinExistence type="predicted"/>
<evidence type="ECO:0000313" key="2">
    <source>
        <dbReference type="EMBL" id="NSL88708.1"/>
    </source>
</evidence>
<feature type="signal peptide" evidence="1">
    <location>
        <begin position="1"/>
        <end position="34"/>
    </location>
</feature>
<comment type="caution">
    <text evidence="2">The sequence shown here is derived from an EMBL/GenBank/DDBJ whole genome shotgun (WGS) entry which is preliminary data.</text>
</comment>
<accession>A0A9Q5D0U5</accession>
<evidence type="ECO:0000256" key="1">
    <source>
        <dbReference type="SAM" id="SignalP"/>
    </source>
</evidence>
<dbReference type="InterPro" id="IPR019861">
    <property type="entry name" value="PorP/SprF_Bacteroidetes"/>
</dbReference>
<keyword evidence="1" id="KW-0732">Signal</keyword>
<dbReference type="Pfam" id="PF11751">
    <property type="entry name" value="PorP_SprF"/>
    <property type="match status" value="1"/>
</dbReference>
<dbReference type="EMBL" id="RIAR02000001">
    <property type="protein sequence ID" value="NSL88708.1"/>
    <property type="molecule type" value="Genomic_DNA"/>
</dbReference>
<dbReference type="NCBIfam" id="TIGR03519">
    <property type="entry name" value="T9SS_PorP_fam"/>
    <property type="match status" value="1"/>
</dbReference>
<protein>
    <submittedName>
        <fullName evidence="2">Type IX secretion system membrane protein PorP/SprF</fullName>
    </submittedName>
</protein>
<dbReference type="OrthoDB" id="891773at2"/>
<reference evidence="2" key="1">
    <citation type="submission" date="2020-05" db="EMBL/GenBank/DDBJ databases">
        <title>Chitinophaga laudate sp. nov., isolated from a tropical peat swamp.</title>
        <authorList>
            <person name="Goh C.B.S."/>
            <person name="Lee M.S."/>
            <person name="Parimannan S."/>
            <person name="Pasbakhsh P."/>
            <person name="Yule C.M."/>
            <person name="Rajandas H."/>
            <person name="Loke S."/>
            <person name="Croft L."/>
            <person name="Tan J.B.L."/>
        </authorList>
    </citation>
    <scope>NUCLEOTIDE SEQUENCE</scope>
    <source>
        <strain evidence="2">Mgbs1</strain>
    </source>
</reference>
<organism evidence="2 3">
    <name type="scientific">Chitinophaga solisilvae</name>
    <dbReference type="NCBI Taxonomy" id="1233460"/>
    <lineage>
        <taxon>Bacteria</taxon>
        <taxon>Pseudomonadati</taxon>
        <taxon>Bacteroidota</taxon>
        <taxon>Chitinophagia</taxon>
        <taxon>Chitinophagales</taxon>
        <taxon>Chitinophagaceae</taxon>
        <taxon>Chitinophaga</taxon>
    </lineage>
</organism>
<gene>
    <name evidence="2" type="ORF">ECE50_017840</name>
</gene>
<sequence length="316" mass="34990">MSRRIAFRAPLSKAIARIFSVSAALIAGSLAASAQDWSKTSTPLQPLTSQYFQNQYMMNPAMAGIDSGLHVNIAYRSQWTDMPGAPVTKSATADYYFGDRVGGGINVFNDKAGLINRTKASFTYAYHLPLSNRKTDYLHFGLSLGINSERLDKSGLNGEMNDPAINAFNRRDNYFEIDYGMAYTGHNLTLQAAAPNLMNLLRKEDDRTVNGSTFFASASYRFFLENGIFNHIEPKATLRGVRGYESLVDIGANLVFLYEYLNVFGMYHSSRNFTAGVGFNYKSILGIQAMYTTQTSGLKNYSSGSFELGLVVHAFK</sequence>
<dbReference type="AlphaFoldDB" id="A0A9Q5D0U5"/>
<feature type="chain" id="PRO_5040438569" evidence="1">
    <location>
        <begin position="35"/>
        <end position="316"/>
    </location>
</feature>
<evidence type="ECO:0000313" key="3">
    <source>
        <dbReference type="Proteomes" id="UP000281028"/>
    </source>
</evidence>
<name>A0A9Q5D0U5_9BACT</name>